<reference evidence="2 4" key="1">
    <citation type="journal article" date="2008" name="Science">
        <title>The Physcomitrella genome reveals evolutionary insights into the conquest of land by plants.</title>
        <authorList>
            <person name="Rensing S."/>
            <person name="Lang D."/>
            <person name="Zimmer A."/>
            <person name="Terry A."/>
            <person name="Salamov A."/>
            <person name="Shapiro H."/>
            <person name="Nishiyama T."/>
            <person name="Perroud P.-F."/>
            <person name="Lindquist E."/>
            <person name="Kamisugi Y."/>
            <person name="Tanahashi T."/>
            <person name="Sakakibara K."/>
            <person name="Fujita T."/>
            <person name="Oishi K."/>
            <person name="Shin-I T."/>
            <person name="Kuroki Y."/>
            <person name="Toyoda A."/>
            <person name="Suzuki Y."/>
            <person name="Hashimoto A."/>
            <person name="Yamaguchi K."/>
            <person name="Sugano A."/>
            <person name="Kohara Y."/>
            <person name="Fujiyama A."/>
            <person name="Anterola A."/>
            <person name="Aoki S."/>
            <person name="Ashton N."/>
            <person name="Barbazuk W.B."/>
            <person name="Barker E."/>
            <person name="Bennetzen J."/>
            <person name="Bezanilla M."/>
            <person name="Blankenship R."/>
            <person name="Cho S.H."/>
            <person name="Dutcher S."/>
            <person name="Estelle M."/>
            <person name="Fawcett J.A."/>
            <person name="Gundlach H."/>
            <person name="Hanada K."/>
            <person name="Heyl A."/>
            <person name="Hicks K.A."/>
            <person name="Hugh J."/>
            <person name="Lohr M."/>
            <person name="Mayer K."/>
            <person name="Melkozernov A."/>
            <person name="Murata T."/>
            <person name="Nelson D."/>
            <person name="Pils B."/>
            <person name="Prigge M."/>
            <person name="Reiss B."/>
            <person name="Renner T."/>
            <person name="Rombauts S."/>
            <person name="Rushton P."/>
            <person name="Sanderfoot A."/>
            <person name="Schween G."/>
            <person name="Shiu S.-H."/>
            <person name="Stueber K."/>
            <person name="Theodoulou F.L."/>
            <person name="Tu H."/>
            <person name="Van de Peer Y."/>
            <person name="Verrier P.J."/>
            <person name="Waters E."/>
            <person name="Wood A."/>
            <person name="Yang L."/>
            <person name="Cove D."/>
            <person name="Cuming A."/>
            <person name="Hasebe M."/>
            <person name="Lucas S."/>
            <person name="Mishler D.B."/>
            <person name="Reski R."/>
            <person name="Grigoriev I."/>
            <person name="Quatrano R.S."/>
            <person name="Boore J.L."/>
        </authorList>
    </citation>
    <scope>NUCLEOTIDE SEQUENCE [LARGE SCALE GENOMIC DNA]</scope>
    <source>
        <strain evidence="3 4">cv. Gransden 2004</strain>
    </source>
</reference>
<organism evidence="2">
    <name type="scientific">Physcomitrium patens</name>
    <name type="common">Spreading-leaved earth moss</name>
    <name type="synonym">Physcomitrella patens</name>
    <dbReference type="NCBI Taxonomy" id="3218"/>
    <lineage>
        <taxon>Eukaryota</taxon>
        <taxon>Viridiplantae</taxon>
        <taxon>Streptophyta</taxon>
        <taxon>Embryophyta</taxon>
        <taxon>Bryophyta</taxon>
        <taxon>Bryophytina</taxon>
        <taxon>Bryopsida</taxon>
        <taxon>Funariidae</taxon>
        <taxon>Funariales</taxon>
        <taxon>Funariaceae</taxon>
        <taxon>Physcomitrium</taxon>
    </lineage>
</organism>
<keyword evidence="1" id="KW-0812">Transmembrane</keyword>
<reference evidence="3" key="3">
    <citation type="submission" date="2020-12" db="UniProtKB">
        <authorList>
            <consortium name="EnsemblPlants"/>
        </authorList>
    </citation>
    <scope>IDENTIFICATION</scope>
</reference>
<reference evidence="2 4" key="2">
    <citation type="journal article" date="2018" name="Plant J.">
        <title>The Physcomitrella patens chromosome-scale assembly reveals moss genome structure and evolution.</title>
        <authorList>
            <person name="Lang D."/>
            <person name="Ullrich K.K."/>
            <person name="Murat F."/>
            <person name="Fuchs J."/>
            <person name="Jenkins J."/>
            <person name="Haas F.B."/>
            <person name="Piednoel M."/>
            <person name="Gundlach H."/>
            <person name="Van Bel M."/>
            <person name="Meyberg R."/>
            <person name="Vives C."/>
            <person name="Morata J."/>
            <person name="Symeonidi A."/>
            <person name="Hiss M."/>
            <person name="Muchero W."/>
            <person name="Kamisugi Y."/>
            <person name="Saleh O."/>
            <person name="Blanc G."/>
            <person name="Decker E.L."/>
            <person name="van Gessel N."/>
            <person name="Grimwood J."/>
            <person name="Hayes R.D."/>
            <person name="Graham S.W."/>
            <person name="Gunter L.E."/>
            <person name="McDaniel S.F."/>
            <person name="Hoernstein S.N.W."/>
            <person name="Larsson A."/>
            <person name="Li F.W."/>
            <person name="Perroud P.F."/>
            <person name="Phillips J."/>
            <person name="Ranjan P."/>
            <person name="Rokshar D.S."/>
            <person name="Rothfels C.J."/>
            <person name="Schneider L."/>
            <person name="Shu S."/>
            <person name="Stevenson D.W."/>
            <person name="Thummler F."/>
            <person name="Tillich M."/>
            <person name="Villarreal Aguilar J.C."/>
            <person name="Widiez T."/>
            <person name="Wong G.K."/>
            <person name="Wymore A."/>
            <person name="Zhang Y."/>
            <person name="Zimmer A.D."/>
            <person name="Quatrano R.S."/>
            <person name="Mayer K.F.X."/>
            <person name="Goodstein D."/>
            <person name="Casacuberta J.M."/>
            <person name="Vandepoele K."/>
            <person name="Reski R."/>
            <person name="Cuming A.C."/>
            <person name="Tuskan G.A."/>
            <person name="Maumus F."/>
            <person name="Salse J."/>
            <person name="Schmutz J."/>
            <person name="Rensing S.A."/>
        </authorList>
    </citation>
    <scope>NUCLEOTIDE SEQUENCE [LARGE SCALE GENOMIC DNA]</scope>
    <source>
        <strain evidence="3 4">cv. Gransden 2004</strain>
    </source>
</reference>
<keyword evidence="1" id="KW-1133">Transmembrane helix</keyword>
<evidence type="ECO:0000313" key="2">
    <source>
        <dbReference type="EMBL" id="PNR55841.1"/>
    </source>
</evidence>
<protein>
    <submittedName>
        <fullName evidence="2 3">Uncharacterized protein</fullName>
    </submittedName>
</protein>
<evidence type="ECO:0000256" key="1">
    <source>
        <dbReference type="SAM" id="Phobius"/>
    </source>
</evidence>
<proteinExistence type="predicted"/>
<evidence type="ECO:0000313" key="3">
    <source>
        <dbReference type="EnsemblPlants" id="Pp3c4_25403V3.1"/>
    </source>
</evidence>
<dbReference type="EMBL" id="ABEU02000004">
    <property type="protein sequence ID" value="PNR55841.1"/>
    <property type="molecule type" value="Genomic_DNA"/>
</dbReference>
<feature type="transmembrane region" description="Helical" evidence="1">
    <location>
        <begin position="37"/>
        <end position="59"/>
    </location>
</feature>
<dbReference type="EnsemblPlants" id="Pp3c4_25403V3.1">
    <property type="protein sequence ID" value="Pp3c4_25403V3.1"/>
    <property type="gene ID" value="Pp3c4_25403"/>
</dbReference>
<gene>
    <name evidence="2" type="ORF">PHYPA_006738</name>
</gene>
<name>A0A2K1KQ14_PHYPA</name>
<dbReference type="Proteomes" id="UP000006727">
    <property type="component" value="Chromosome 4"/>
</dbReference>
<evidence type="ECO:0000313" key="4">
    <source>
        <dbReference type="Proteomes" id="UP000006727"/>
    </source>
</evidence>
<dbReference type="Gramene" id="Pp3c4_25403V3.1">
    <property type="protein sequence ID" value="Pp3c4_25403V3.1"/>
    <property type="gene ID" value="Pp3c4_25403"/>
</dbReference>
<feature type="transmembrane region" description="Helical" evidence="1">
    <location>
        <begin position="7"/>
        <end position="31"/>
    </location>
</feature>
<dbReference type="InParanoid" id="A0A2K1KQ14"/>
<keyword evidence="4" id="KW-1185">Reference proteome</keyword>
<keyword evidence="1" id="KW-0472">Membrane</keyword>
<sequence>MTPNDVVFIYLHIFLFCIIRLCLHCFSPFVFCWSRGYLGLAVTYEWLCLVLLDVPHIAVSDALSRIRFAISSSDRTSKNLSCKLMVCSLDSHCVRIRRGVAPPLALYLYATSDDPCGSYLLSSTCAP</sequence>
<dbReference type="AlphaFoldDB" id="A0A2K1KQ14"/>
<accession>A0A2K1KQ14</accession>